<evidence type="ECO:0000313" key="2">
    <source>
        <dbReference type="EMBL" id="SBV66341.1"/>
    </source>
</evidence>
<organism evidence="1">
    <name type="scientific">uncultured Citrobacter sp</name>
    <dbReference type="NCBI Taxonomy" id="200446"/>
    <lineage>
        <taxon>Bacteria</taxon>
        <taxon>Pseudomonadati</taxon>
        <taxon>Pseudomonadota</taxon>
        <taxon>Gammaproteobacteria</taxon>
        <taxon>Enterobacterales</taxon>
        <taxon>Enterobacteriaceae</taxon>
        <taxon>Citrobacter</taxon>
        <taxon>environmental samples</taxon>
    </lineage>
</organism>
<accession>A0A212I3S4</accession>
<protein>
    <submittedName>
        <fullName evidence="1">Uncharacterized protein</fullName>
    </submittedName>
</protein>
<dbReference type="EMBL" id="FLUB01000019">
    <property type="protein sequence ID" value="SBV66341.1"/>
    <property type="molecule type" value="Genomic_DNA"/>
</dbReference>
<evidence type="ECO:0000313" key="1">
    <source>
        <dbReference type="EMBL" id="SBV61286.1"/>
    </source>
</evidence>
<name>A0A212I3S4_9ENTR</name>
<gene>
    <name evidence="1" type="ORF">KL86CIT2_140043</name>
    <name evidence="2" type="ORF">KM92CIT3_70063</name>
</gene>
<proteinExistence type="predicted"/>
<sequence length="109" mass="12008">MTAGLLTHGNQNIGLPIKTSFTVTCGLLTTQGYSASAYSCGGSYGIELNNSHHIPIHIQKCNEMLSKATLTAIVNEVNRMNKQGKPHTFGKIVMFYNWLCLNPLSRMYT</sequence>
<reference evidence="1" key="1">
    <citation type="submission" date="2016-04" db="EMBL/GenBank/DDBJ databases">
        <authorList>
            <person name="Evans L.H."/>
            <person name="Alamgir A."/>
            <person name="Owens N."/>
            <person name="Weber N.D."/>
            <person name="Virtaneva K."/>
            <person name="Barbian K."/>
            <person name="Babar A."/>
            <person name="Rosenke K."/>
        </authorList>
    </citation>
    <scope>NUCLEOTIDE SEQUENCE</scope>
    <source>
        <strain evidence="1">86-2</strain>
        <strain evidence="2">92-3</strain>
    </source>
</reference>
<dbReference type="EMBL" id="FLUA01000010">
    <property type="protein sequence ID" value="SBV61286.1"/>
    <property type="molecule type" value="Genomic_DNA"/>
</dbReference>
<dbReference type="AlphaFoldDB" id="A0A212I3S4"/>